<reference evidence="2" key="2">
    <citation type="journal article" date="2024" name="Plant">
        <title>Genomic evolution and insights into agronomic trait innovations of Sesamum species.</title>
        <authorList>
            <person name="Miao H."/>
            <person name="Wang L."/>
            <person name="Qu L."/>
            <person name="Liu H."/>
            <person name="Sun Y."/>
            <person name="Le M."/>
            <person name="Wang Q."/>
            <person name="Wei S."/>
            <person name="Zheng Y."/>
            <person name="Lin W."/>
            <person name="Duan Y."/>
            <person name="Cao H."/>
            <person name="Xiong S."/>
            <person name="Wang X."/>
            <person name="Wei L."/>
            <person name="Li C."/>
            <person name="Ma Q."/>
            <person name="Ju M."/>
            <person name="Zhao R."/>
            <person name="Li G."/>
            <person name="Mu C."/>
            <person name="Tian Q."/>
            <person name="Mei H."/>
            <person name="Zhang T."/>
            <person name="Gao T."/>
            <person name="Zhang H."/>
        </authorList>
    </citation>
    <scope>NUCLEOTIDE SEQUENCE</scope>
    <source>
        <strain evidence="2">K16</strain>
    </source>
</reference>
<dbReference type="Proteomes" id="UP001289374">
    <property type="component" value="Unassembled WGS sequence"/>
</dbReference>
<gene>
    <name evidence="2" type="ORF">Sango_0670600</name>
</gene>
<feature type="domain" description="Reverse transcriptase Ty1/copia-type" evidence="1">
    <location>
        <begin position="194"/>
        <end position="259"/>
    </location>
</feature>
<dbReference type="CDD" id="cd09272">
    <property type="entry name" value="RNase_HI_RT_Ty1"/>
    <property type="match status" value="1"/>
</dbReference>
<dbReference type="PANTHER" id="PTHR11439">
    <property type="entry name" value="GAG-POL-RELATED RETROTRANSPOSON"/>
    <property type="match status" value="1"/>
</dbReference>
<feature type="domain" description="Reverse transcriptase Ty1/copia-type" evidence="1">
    <location>
        <begin position="265"/>
        <end position="359"/>
    </location>
</feature>
<evidence type="ECO:0000259" key="1">
    <source>
        <dbReference type="Pfam" id="PF07727"/>
    </source>
</evidence>
<sequence>MKLNFTNGKGIKPSVDAKEFEQWQRAHCLVTSWILNSISKEIVEAFSYTTSAENCDSGATNHVCADRHAFHTLQSLYCPSSINLPDASKRLVIKDWRSKKVLAIGRQVRRLYILDRDSFSPDFITQYVANNVTDDSIHSVIVDASLSVSQEPTCYAQAKGHMEWEIAMKEELNTLEKNDTWSLSELLEGKKSIGYNQIEGVDHIDSFPSVAKAVTVRLLLAVATSLGWPVHQLDINNAFLHGYLNEDIYMTPPDGYVVPAGKSKHDYCLFTMGSGSSFLDFLVYVDDALLVGPSDALIAATKAHLDRLFTIKDLGCAKYFLWVEIACSNHGMLLTQQKYITDLVRDTGLEHAKNTTTPLPAGIRLQSEGGATLSNPELYQWLVGRLLYLNFPRPDISYAMQQLSQFLQHPCQQHLDAALHLVKYLKTFLNGVLYFLGVLPRVLEYKEAKHCVSFHETWISYLLCDLHIPIHTPIPFFCDNKAVQIVENPIFHERTKHLEIDCHLVHDKFKARFLIPTFVSSTSQVADVFTKALPGPRFFFLVSKLSMDALHPHPACGGDDRITQHAHLTSEGG</sequence>
<evidence type="ECO:0000313" key="2">
    <source>
        <dbReference type="EMBL" id="KAK4406641.1"/>
    </source>
</evidence>
<evidence type="ECO:0000313" key="3">
    <source>
        <dbReference type="Proteomes" id="UP001289374"/>
    </source>
</evidence>
<proteinExistence type="predicted"/>
<reference evidence="2" key="1">
    <citation type="submission" date="2020-06" db="EMBL/GenBank/DDBJ databases">
        <authorList>
            <person name="Li T."/>
            <person name="Hu X."/>
            <person name="Zhang T."/>
            <person name="Song X."/>
            <person name="Zhang H."/>
            <person name="Dai N."/>
            <person name="Sheng W."/>
            <person name="Hou X."/>
            <person name="Wei L."/>
        </authorList>
    </citation>
    <scope>NUCLEOTIDE SEQUENCE</scope>
    <source>
        <strain evidence="2">K16</strain>
        <tissue evidence="2">Leaf</tissue>
    </source>
</reference>
<dbReference type="SUPFAM" id="SSF56672">
    <property type="entry name" value="DNA/RNA polymerases"/>
    <property type="match status" value="1"/>
</dbReference>
<comment type="caution">
    <text evidence="2">The sequence shown here is derived from an EMBL/GenBank/DDBJ whole genome shotgun (WGS) entry which is preliminary data.</text>
</comment>
<organism evidence="2 3">
    <name type="scientific">Sesamum angolense</name>
    <dbReference type="NCBI Taxonomy" id="2727404"/>
    <lineage>
        <taxon>Eukaryota</taxon>
        <taxon>Viridiplantae</taxon>
        <taxon>Streptophyta</taxon>
        <taxon>Embryophyta</taxon>
        <taxon>Tracheophyta</taxon>
        <taxon>Spermatophyta</taxon>
        <taxon>Magnoliopsida</taxon>
        <taxon>eudicotyledons</taxon>
        <taxon>Gunneridae</taxon>
        <taxon>Pentapetalae</taxon>
        <taxon>asterids</taxon>
        <taxon>lamiids</taxon>
        <taxon>Lamiales</taxon>
        <taxon>Pedaliaceae</taxon>
        <taxon>Sesamum</taxon>
    </lineage>
</organism>
<accession>A0AAE2C2G8</accession>
<dbReference type="InterPro" id="IPR043502">
    <property type="entry name" value="DNA/RNA_pol_sf"/>
</dbReference>
<dbReference type="AlphaFoldDB" id="A0AAE2C2G8"/>
<dbReference type="Pfam" id="PF07727">
    <property type="entry name" value="RVT_2"/>
    <property type="match status" value="2"/>
</dbReference>
<name>A0AAE2C2G8_9LAMI</name>
<keyword evidence="3" id="KW-1185">Reference proteome</keyword>
<dbReference type="EMBL" id="JACGWL010000003">
    <property type="protein sequence ID" value="KAK4406641.1"/>
    <property type="molecule type" value="Genomic_DNA"/>
</dbReference>
<dbReference type="PANTHER" id="PTHR11439:SF465">
    <property type="entry name" value="REVERSE TRANSCRIPTASE TY1_COPIA-TYPE DOMAIN-CONTAINING PROTEIN"/>
    <property type="match status" value="1"/>
</dbReference>
<dbReference type="InterPro" id="IPR013103">
    <property type="entry name" value="RVT_2"/>
</dbReference>
<protein>
    <submittedName>
        <fullName evidence="2">Retrovirus-related Pol polyprotein from transposon RE1</fullName>
    </submittedName>
</protein>